<comment type="subcellular location">
    <subcellularLocation>
        <location evidence="1">Virion</location>
    </subcellularLocation>
</comment>
<evidence type="ECO:0000256" key="3">
    <source>
        <dbReference type="SAM" id="MobiDB-lite"/>
    </source>
</evidence>
<accession>A0A0H4M6T3</accession>
<name>A0A0H4M6T3_9REOV</name>
<keyword evidence="4" id="KW-0067">ATP-binding</keyword>
<feature type="compositionally biased region" description="Basic and acidic residues" evidence="3">
    <location>
        <begin position="58"/>
        <end position="74"/>
    </location>
</feature>
<organism evidence="4 5">
    <name type="scientific">Chobar Gorge virus</name>
    <dbReference type="NCBI Taxonomy" id="1679172"/>
    <lineage>
        <taxon>Viruses</taxon>
        <taxon>Riboviria</taxon>
        <taxon>Orthornavirae</taxon>
        <taxon>Duplornaviricota</taxon>
        <taxon>Resentoviricetes</taxon>
        <taxon>Reovirales</taxon>
        <taxon>Sedoreoviridae</taxon>
        <taxon>Orbivirus</taxon>
        <taxon>Orbivirus chobarense</taxon>
    </lineage>
</organism>
<evidence type="ECO:0000256" key="1">
    <source>
        <dbReference type="ARBA" id="ARBA00004328"/>
    </source>
</evidence>
<protein>
    <submittedName>
        <fullName evidence="4">Helicase</fullName>
    </submittedName>
</protein>
<dbReference type="InterPro" id="IPR001399">
    <property type="entry name" value="Orbi_VP6"/>
</dbReference>
<dbReference type="RefSeq" id="YP_009158909.1">
    <property type="nucleotide sequence ID" value="NC_027561.1"/>
</dbReference>
<keyword evidence="4" id="KW-0347">Helicase</keyword>
<sequence length="346" mass="36763">MSRVTLLAPGDVVRACEAELAQRFINVRIIAWEEVVEGNPQTATNISPEGGNAHGGIRPKDVRGDTQRVTDPVRHANPQKGDTHADDAKQHASSPAGASSDSHATSTADGRHSDSRVATDNQSDGAREMESRGAVRTDSDTSSVEKKRKNQSGAAVCIPEGRDRGAASGSGDAHPASGGGEVALYVADQRIRDGLAGEVKADIRVFSASAEIDSAAIFLILGPSILKSLGVTKDSLAKQKDAQARIRRLEKSGAKIEIRHYESLSTLCDEYGAREDNHARTVRSGVVLVTNDPSLAQVAPVVFTVPTGDTTWKNTMRTVTSRRNVRVYRGKAAEAKSQLLALVDAI</sequence>
<feature type="region of interest" description="Disordered" evidence="3">
    <location>
        <begin position="41"/>
        <end position="179"/>
    </location>
</feature>
<dbReference type="EMBL" id="KP268792">
    <property type="protein sequence ID" value="AKP24105.1"/>
    <property type="molecule type" value="Genomic_RNA"/>
</dbReference>
<evidence type="ECO:0000313" key="5">
    <source>
        <dbReference type="Proteomes" id="UP000203081"/>
    </source>
</evidence>
<dbReference type="Proteomes" id="UP000203081">
    <property type="component" value="Genome"/>
</dbReference>
<keyword evidence="4" id="KW-0547">Nucleotide-binding</keyword>
<dbReference type="GO" id="GO:0019028">
    <property type="term" value="C:viral capsid"/>
    <property type="evidence" value="ECO:0007669"/>
    <property type="project" value="InterPro"/>
</dbReference>
<reference evidence="4 5" key="1">
    <citation type="journal article" date="2015" name="Viruses">
        <title>Genetic characterization of the tick-borne orbiviruses.</title>
        <authorList>
            <person name="Belaganahalli M.N."/>
            <person name="Maan S."/>
            <person name="Maan N.S."/>
            <person name="Brownlie J."/>
            <person name="Tesh R."/>
            <person name="Attoui H."/>
            <person name="Mertens P.P."/>
        </authorList>
    </citation>
    <scope>NUCLEOTIDE SEQUENCE [LARGE SCALE GENOMIC DNA]</scope>
    <source>
        <strain evidence="4">NEP1970/01</strain>
    </source>
</reference>
<evidence type="ECO:0000313" key="4">
    <source>
        <dbReference type="EMBL" id="AKP24105.1"/>
    </source>
</evidence>
<feature type="compositionally biased region" description="Low complexity" evidence="3">
    <location>
        <begin position="96"/>
        <end position="108"/>
    </location>
</feature>
<gene>
    <name evidence="4" type="primary">VP6</name>
</gene>
<proteinExistence type="predicted"/>
<dbReference type="Pfam" id="PF01516">
    <property type="entry name" value="Orbi_VP6"/>
    <property type="match status" value="1"/>
</dbReference>
<keyword evidence="2" id="KW-0946">Virion</keyword>
<dbReference type="GO" id="GO:0004386">
    <property type="term" value="F:helicase activity"/>
    <property type="evidence" value="ECO:0007669"/>
    <property type="project" value="UniProtKB-KW"/>
</dbReference>
<dbReference type="KEGG" id="vg:25067886"/>
<dbReference type="GO" id="GO:0005198">
    <property type="term" value="F:structural molecule activity"/>
    <property type="evidence" value="ECO:0007669"/>
    <property type="project" value="InterPro"/>
</dbReference>
<keyword evidence="5" id="KW-1185">Reference proteome</keyword>
<keyword evidence="4" id="KW-0378">Hydrolase</keyword>
<dbReference type="GeneID" id="25067886"/>
<dbReference type="OrthoDB" id="21921at10239"/>
<evidence type="ECO:0000256" key="2">
    <source>
        <dbReference type="ARBA" id="ARBA00022844"/>
    </source>
</evidence>
<feature type="compositionally biased region" description="Basic and acidic residues" evidence="3">
    <location>
        <begin position="81"/>
        <end position="90"/>
    </location>
</feature>
<feature type="compositionally biased region" description="Basic and acidic residues" evidence="3">
    <location>
        <begin position="125"/>
        <end position="145"/>
    </location>
</feature>